<keyword evidence="4" id="KW-1185">Reference proteome</keyword>
<accession>A0ABW6I6F6</accession>
<protein>
    <submittedName>
        <fullName evidence="3">Glycosyltransferase family 4 protein</fullName>
        <ecNumber evidence="3">2.4.-.-</ecNumber>
    </submittedName>
</protein>
<dbReference type="RefSeq" id="WP_379852203.1">
    <property type="nucleotide sequence ID" value="NZ_JBHZPY010000010.1"/>
</dbReference>
<dbReference type="EC" id="2.4.-.-" evidence="3"/>
<evidence type="ECO:0000313" key="4">
    <source>
        <dbReference type="Proteomes" id="UP001600107"/>
    </source>
</evidence>
<name>A0ABW6I6F6_9FLAO</name>
<dbReference type="Pfam" id="PF13439">
    <property type="entry name" value="Glyco_transf_4"/>
    <property type="match status" value="1"/>
</dbReference>
<dbReference type="Gene3D" id="3.40.50.2000">
    <property type="entry name" value="Glycogen Phosphorylase B"/>
    <property type="match status" value="2"/>
</dbReference>
<proteinExistence type="predicted"/>
<keyword evidence="3" id="KW-0328">Glycosyltransferase</keyword>
<dbReference type="InterPro" id="IPR028098">
    <property type="entry name" value="Glyco_trans_4-like_N"/>
</dbReference>
<dbReference type="InterPro" id="IPR050194">
    <property type="entry name" value="Glycosyltransferase_grp1"/>
</dbReference>
<feature type="domain" description="Glycosyl transferase family 1" evidence="1">
    <location>
        <begin position="179"/>
        <end position="344"/>
    </location>
</feature>
<dbReference type="PANTHER" id="PTHR45947:SF3">
    <property type="entry name" value="SULFOQUINOVOSYL TRANSFERASE SQD2"/>
    <property type="match status" value="1"/>
</dbReference>
<evidence type="ECO:0000259" key="2">
    <source>
        <dbReference type="Pfam" id="PF13439"/>
    </source>
</evidence>
<feature type="domain" description="Glycosyltransferase subfamily 4-like N-terminal" evidence="2">
    <location>
        <begin position="20"/>
        <end position="170"/>
    </location>
</feature>
<dbReference type="PANTHER" id="PTHR45947">
    <property type="entry name" value="SULFOQUINOVOSYL TRANSFERASE SQD2"/>
    <property type="match status" value="1"/>
</dbReference>
<dbReference type="Pfam" id="PF00534">
    <property type="entry name" value="Glycos_transf_1"/>
    <property type="match status" value="1"/>
</dbReference>
<evidence type="ECO:0000313" key="3">
    <source>
        <dbReference type="EMBL" id="MFE3871871.1"/>
    </source>
</evidence>
<gene>
    <name evidence="3" type="ORF">ACFX5F_11640</name>
</gene>
<comment type="caution">
    <text evidence="3">The sequence shown here is derived from an EMBL/GenBank/DDBJ whole genome shotgun (WGS) entry which is preliminary data.</text>
</comment>
<dbReference type="SUPFAM" id="SSF53756">
    <property type="entry name" value="UDP-Glycosyltransferase/glycogen phosphorylase"/>
    <property type="match status" value="1"/>
</dbReference>
<dbReference type="CDD" id="cd03801">
    <property type="entry name" value="GT4_PimA-like"/>
    <property type="match status" value="1"/>
</dbReference>
<dbReference type="GO" id="GO:0016757">
    <property type="term" value="F:glycosyltransferase activity"/>
    <property type="evidence" value="ECO:0007669"/>
    <property type="project" value="UniProtKB-KW"/>
</dbReference>
<dbReference type="EMBL" id="JBHZPY010000010">
    <property type="protein sequence ID" value="MFE3871871.1"/>
    <property type="molecule type" value="Genomic_DNA"/>
</dbReference>
<organism evidence="3 4">
    <name type="scientific">Flavobacterium zhoui</name>
    <dbReference type="NCBI Taxonomy" id="3230414"/>
    <lineage>
        <taxon>Bacteria</taxon>
        <taxon>Pseudomonadati</taxon>
        <taxon>Bacteroidota</taxon>
        <taxon>Flavobacteriia</taxon>
        <taxon>Flavobacteriales</taxon>
        <taxon>Flavobacteriaceae</taxon>
        <taxon>Flavobacterium</taxon>
    </lineage>
</organism>
<dbReference type="InterPro" id="IPR001296">
    <property type="entry name" value="Glyco_trans_1"/>
</dbReference>
<reference evidence="3 4" key="1">
    <citation type="submission" date="2024-06" db="EMBL/GenBank/DDBJ databases">
        <title>Flavobacterium spp. isolated from glacier.</title>
        <authorList>
            <person name="Han D."/>
        </authorList>
    </citation>
    <scope>NUCLEOTIDE SEQUENCE [LARGE SCALE GENOMIC DNA]</scope>
    <source>
        <strain evidence="3 4">ZS1P70</strain>
    </source>
</reference>
<sequence>MKTILIAHNYSEVSFSAMSYHLAHHLADLGHQVIFVSHHPYFLEEKVINKGKGKISICSWPTTERPTLIRDFIWYVSIYFKYKPDVIIGHFVGSNISLSISKVLSFGKVKTFEYYHTLTDQLLADLRKTSKKQKMLFFRKKSFYKLFCDVIICPSALAKKDLEDFYFIDKGLVLLNPIKDRFKNKIAIDKEIITICYLGRLDPSKGVVDLIDAFTVYKNKVPNSKIILNIAGTGSQELEIKEMIKDNLAINYLGGLPYDAIDDYLNSSHFVIIPSKFDNLPTVGLESMMNQTPLLLSNTVGLASYLIDGKECFKFEPNVDSMVSLFDKIENNFNLYQQMSFDARATFLDKFGIDTYCNAISNLIL</sequence>
<evidence type="ECO:0000259" key="1">
    <source>
        <dbReference type="Pfam" id="PF00534"/>
    </source>
</evidence>
<dbReference type="Proteomes" id="UP001600107">
    <property type="component" value="Unassembled WGS sequence"/>
</dbReference>
<keyword evidence="3" id="KW-0808">Transferase</keyword>